<dbReference type="InterPro" id="IPR029044">
    <property type="entry name" value="Nucleotide-diphossugar_trans"/>
</dbReference>
<accession>A0A1N6E309</accession>
<dbReference type="OrthoDB" id="5291101at2"/>
<dbReference type="GO" id="GO:0016740">
    <property type="term" value="F:transferase activity"/>
    <property type="evidence" value="ECO:0007669"/>
    <property type="project" value="UniProtKB-KW"/>
</dbReference>
<proteinExistence type="predicted"/>
<dbReference type="SUPFAM" id="SSF53448">
    <property type="entry name" value="Nucleotide-diphospho-sugar transferases"/>
    <property type="match status" value="1"/>
</dbReference>
<dbReference type="InterPro" id="IPR050834">
    <property type="entry name" value="Glycosyltransf_2"/>
</dbReference>
<dbReference type="InterPro" id="IPR001173">
    <property type="entry name" value="Glyco_trans_2-like"/>
</dbReference>
<reference evidence="3" key="1">
    <citation type="submission" date="2016-11" db="EMBL/GenBank/DDBJ databases">
        <authorList>
            <person name="Varghese N."/>
            <person name="Submissions S."/>
        </authorList>
    </citation>
    <scope>NUCLEOTIDE SEQUENCE [LARGE SCALE GENOMIC DNA]</scope>
    <source>
        <strain evidence="3">DSM 29440</strain>
    </source>
</reference>
<name>A0A1N6E309_9RHOB</name>
<dbReference type="STRING" id="1217970.SAMN05444002_0282"/>
<dbReference type="Pfam" id="PF00535">
    <property type="entry name" value="Glycos_transf_2"/>
    <property type="match status" value="1"/>
</dbReference>
<dbReference type="Proteomes" id="UP000184932">
    <property type="component" value="Unassembled WGS sequence"/>
</dbReference>
<evidence type="ECO:0000313" key="2">
    <source>
        <dbReference type="EMBL" id="SIN77435.1"/>
    </source>
</evidence>
<dbReference type="PANTHER" id="PTHR43685">
    <property type="entry name" value="GLYCOSYLTRANSFERASE"/>
    <property type="match status" value="1"/>
</dbReference>
<keyword evidence="2" id="KW-0808">Transferase</keyword>
<dbReference type="EMBL" id="FSRL01000001">
    <property type="protein sequence ID" value="SIN77435.1"/>
    <property type="molecule type" value="Genomic_DNA"/>
</dbReference>
<evidence type="ECO:0000313" key="3">
    <source>
        <dbReference type="Proteomes" id="UP000184932"/>
    </source>
</evidence>
<dbReference type="Gene3D" id="3.90.550.10">
    <property type="entry name" value="Spore Coat Polysaccharide Biosynthesis Protein SpsA, Chain A"/>
    <property type="match status" value="1"/>
</dbReference>
<dbReference type="AlphaFoldDB" id="A0A1N6E309"/>
<gene>
    <name evidence="2" type="ORF">SAMN05444002_0282</name>
</gene>
<dbReference type="PANTHER" id="PTHR43685:SF2">
    <property type="entry name" value="GLYCOSYLTRANSFERASE 2-LIKE DOMAIN-CONTAINING PROTEIN"/>
    <property type="match status" value="1"/>
</dbReference>
<organism evidence="2 3">
    <name type="scientific">Vannielia litorea</name>
    <dbReference type="NCBI Taxonomy" id="1217970"/>
    <lineage>
        <taxon>Bacteria</taxon>
        <taxon>Pseudomonadati</taxon>
        <taxon>Pseudomonadota</taxon>
        <taxon>Alphaproteobacteria</taxon>
        <taxon>Rhodobacterales</taxon>
        <taxon>Paracoccaceae</taxon>
        <taxon>Vannielia</taxon>
    </lineage>
</organism>
<sequence length="324" mass="35617">MTLASIIVPAFNVEATLAETLTALLAQTYPDFEIIVVDDGSTDRTPLIAQRFARDARLRIVQQGNRGLAGARNSGIQAARGEIIGFCDADDLWHPEKLARHAAHLAANPEVGISYSGSALIDEASRPLRTAQRPRLAGVDASTIFKRNPIGNGSAPVIRRAVFDEIGYCPRQEPSRIWYFDETFRQSEDIECWLRIALSTCWRFEGIEGLLTRYRVNSGGLSANTARQRAAWERMVTKLTPLNPAFFAVNTPAARAYQLRYLSRRAISDRDGARAWELLREAMAASRLPLLEEPVKTGVTCAAAALLNAAGRLGKARIAGEQAR</sequence>
<evidence type="ECO:0000259" key="1">
    <source>
        <dbReference type="Pfam" id="PF00535"/>
    </source>
</evidence>
<dbReference type="CDD" id="cd00761">
    <property type="entry name" value="Glyco_tranf_GTA_type"/>
    <property type="match status" value="1"/>
</dbReference>
<feature type="domain" description="Glycosyltransferase 2-like" evidence="1">
    <location>
        <begin position="5"/>
        <end position="166"/>
    </location>
</feature>
<dbReference type="RefSeq" id="WP_074254483.1">
    <property type="nucleotide sequence ID" value="NZ_FSRL01000001.1"/>
</dbReference>
<protein>
    <submittedName>
        <fullName evidence="2">Glycosyl transferase family 2</fullName>
    </submittedName>
</protein>
<keyword evidence="3" id="KW-1185">Reference proteome</keyword>